<gene>
    <name evidence="1" type="ORF">TELCIR_17558</name>
</gene>
<sequence length="148" mass="17271">MKQVIIKDIYKKHIVHRVGRKFDVVAIDACDEYYWLPCPSRLFRKKEIVKKIKEVMTSKGTLTVNLFVRPKADLNDWEKVLKLHRSVFPTCLTVNSWTTNSVLICVPYKVEETPESKRLYENRLTEVISALNLSDSLRGRARLSFVSE</sequence>
<accession>A0A2G9TSN2</accession>
<proteinExistence type="predicted"/>
<dbReference type="SUPFAM" id="SSF53335">
    <property type="entry name" value="S-adenosyl-L-methionine-dependent methyltransferases"/>
    <property type="match status" value="1"/>
</dbReference>
<dbReference type="Proteomes" id="UP000230423">
    <property type="component" value="Unassembled WGS sequence"/>
</dbReference>
<organism evidence="1 2">
    <name type="scientific">Teladorsagia circumcincta</name>
    <name type="common">Brown stomach worm</name>
    <name type="synonym">Ostertagia circumcincta</name>
    <dbReference type="NCBI Taxonomy" id="45464"/>
    <lineage>
        <taxon>Eukaryota</taxon>
        <taxon>Metazoa</taxon>
        <taxon>Ecdysozoa</taxon>
        <taxon>Nematoda</taxon>
        <taxon>Chromadorea</taxon>
        <taxon>Rhabditida</taxon>
        <taxon>Rhabditina</taxon>
        <taxon>Rhabditomorpha</taxon>
        <taxon>Strongyloidea</taxon>
        <taxon>Trichostrongylidae</taxon>
        <taxon>Teladorsagia</taxon>
    </lineage>
</organism>
<evidence type="ECO:0000313" key="1">
    <source>
        <dbReference type="EMBL" id="PIO60935.1"/>
    </source>
</evidence>
<reference evidence="1 2" key="1">
    <citation type="submission" date="2015-09" db="EMBL/GenBank/DDBJ databases">
        <title>Draft genome of the parasitic nematode Teladorsagia circumcincta isolate WARC Sus (inbred).</title>
        <authorList>
            <person name="Mitreva M."/>
        </authorList>
    </citation>
    <scope>NUCLEOTIDE SEQUENCE [LARGE SCALE GENOMIC DNA]</scope>
    <source>
        <strain evidence="1 2">S</strain>
    </source>
</reference>
<keyword evidence="2" id="KW-1185">Reference proteome</keyword>
<evidence type="ECO:0000313" key="2">
    <source>
        <dbReference type="Proteomes" id="UP000230423"/>
    </source>
</evidence>
<protein>
    <recommendedName>
        <fullName evidence="3">PABS domain-containing protein</fullName>
    </recommendedName>
</protein>
<name>A0A2G9TSN2_TELCI</name>
<evidence type="ECO:0008006" key="3">
    <source>
        <dbReference type="Google" id="ProtNLM"/>
    </source>
</evidence>
<dbReference type="OrthoDB" id="5856627at2759"/>
<dbReference type="AlphaFoldDB" id="A0A2G9TSN2"/>
<dbReference type="InterPro" id="IPR029063">
    <property type="entry name" value="SAM-dependent_MTases_sf"/>
</dbReference>
<dbReference type="EMBL" id="KZ370402">
    <property type="protein sequence ID" value="PIO60935.1"/>
    <property type="molecule type" value="Genomic_DNA"/>
</dbReference>
<dbReference type="Gene3D" id="3.40.50.150">
    <property type="entry name" value="Vaccinia Virus protein VP39"/>
    <property type="match status" value="1"/>
</dbReference>